<accession>A0A7W8KG39</accession>
<dbReference type="Proteomes" id="UP000539473">
    <property type="component" value="Unassembled WGS sequence"/>
</dbReference>
<name>A0A7W8KG39_9DEIO</name>
<evidence type="ECO:0000313" key="1">
    <source>
        <dbReference type="EMBL" id="MBB5376478.1"/>
    </source>
</evidence>
<comment type="caution">
    <text evidence="1">The sequence shown here is derived from an EMBL/GenBank/DDBJ whole genome shotgun (WGS) entry which is preliminary data.</text>
</comment>
<sequence>MKPGSTPVGGVAGKTGVTAGRAVDTAALYGTSGRRSFRGAARRADNRRK</sequence>
<evidence type="ECO:0000313" key="2">
    <source>
        <dbReference type="Proteomes" id="UP000539473"/>
    </source>
</evidence>
<dbReference type="EMBL" id="JACHFK010000004">
    <property type="protein sequence ID" value="MBB5376478.1"/>
    <property type="molecule type" value="Genomic_DNA"/>
</dbReference>
<reference evidence="1 2" key="1">
    <citation type="submission" date="2020-08" db="EMBL/GenBank/DDBJ databases">
        <title>Genomic Encyclopedia of Type Strains, Phase IV (KMG-IV): sequencing the most valuable type-strain genomes for metagenomic binning, comparative biology and taxonomic classification.</title>
        <authorList>
            <person name="Goeker M."/>
        </authorList>
    </citation>
    <scope>NUCLEOTIDE SEQUENCE [LARGE SCALE GENOMIC DNA]</scope>
    <source>
        <strain evidence="1 2">DSM 27521</strain>
    </source>
</reference>
<gene>
    <name evidence="1" type="ORF">HNQ07_001942</name>
</gene>
<dbReference type="RefSeq" id="WP_184111126.1">
    <property type="nucleotide sequence ID" value="NZ_BNAJ01000004.1"/>
</dbReference>
<proteinExistence type="predicted"/>
<protein>
    <submittedName>
        <fullName evidence="1">Uncharacterized protein</fullName>
    </submittedName>
</protein>
<dbReference type="AlphaFoldDB" id="A0A7W8KG39"/>
<organism evidence="1 2">
    <name type="scientific">Deinococcus metalli</name>
    <dbReference type="NCBI Taxonomy" id="1141878"/>
    <lineage>
        <taxon>Bacteria</taxon>
        <taxon>Thermotogati</taxon>
        <taxon>Deinococcota</taxon>
        <taxon>Deinococci</taxon>
        <taxon>Deinococcales</taxon>
        <taxon>Deinococcaceae</taxon>
        <taxon>Deinococcus</taxon>
    </lineage>
</organism>